<dbReference type="SUPFAM" id="SSF158911">
    <property type="entry name" value="NEAT domain-like"/>
    <property type="match status" value="9"/>
</dbReference>
<dbReference type="SMART" id="SM00725">
    <property type="entry name" value="NEAT"/>
    <property type="match status" value="8"/>
</dbReference>
<feature type="chain" id="PRO_5043802649" evidence="7">
    <location>
        <begin position="28"/>
        <end position="1335"/>
    </location>
</feature>
<evidence type="ECO:0000256" key="5">
    <source>
        <dbReference type="ARBA" id="ARBA00023088"/>
    </source>
</evidence>
<organism evidence="9 10">
    <name type="scientific">Paenibacillus kyungheensis</name>
    <dbReference type="NCBI Taxonomy" id="1452732"/>
    <lineage>
        <taxon>Bacteria</taxon>
        <taxon>Bacillati</taxon>
        <taxon>Bacillota</taxon>
        <taxon>Bacilli</taxon>
        <taxon>Bacillales</taxon>
        <taxon>Paenibacillaceae</taxon>
        <taxon>Paenibacillus</taxon>
    </lineage>
</organism>
<evidence type="ECO:0000256" key="4">
    <source>
        <dbReference type="ARBA" id="ARBA00022729"/>
    </source>
</evidence>
<feature type="domain" description="NEAT" evidence="8">
    <location>
        <begin position="91"/>
        <end position="222"/>
    </location>
</feature>
<feature type="region of interest" description="Disordered" evidence="6">
    <location>
        <begin position="1186"/>
        <end position="1210"/>
    </location>
</feature>
<dbReference type="KEGG" id="pka:PQ456_18565"/>
<dbReference type="EMBL" id="CP117416">
    <property type="protein sequence ID" value="WCT55143.1"/>
    <property type="molecule type" value="Genomic_DNA"/>
</dbReference>
<evidence type="ECO:0000259" key="8">
    <source>
        <dbReference type="PROSITE" id="PS50978"/>
    </source>
</evidence>
<dbReference type="InterPro" id="IPR006635">
    <property type="entry name" value="NEAT_dom"/>
</dbReference>
<feature type="domain" description="NEAT" evidence="8">
    <location>
        <begin position="1211"/>
        <end position="1335"/>
    </location>
</feature>
<dbReference type="InterPro" id="IPR050436">
    <property type="entry name" value="IsdA"/>
</dbReference>
<dbReference type="PROSITE" id="PS50978">
    <property type="entry name" value="NEAT"/>
    <property type="match status" value="9"/>
</dbReference>
<evidence type="ECO:0000256" key="1">
    <source>
        <dbReference type="ARBA" id="ARBA00004168"/>
    </source>
</evidence>
<name>A0AAX3LZQ8_9BACL</name>
<keyword evidence="10" id="KW-1185">Reference proteome</keyword>
<dbReference type="Gene3D" id="2.60.40.1850">
    <property type="match status" value="9"/>
</dbReference>
<keyword evidence="2" id="KW-0134">Cell wall</keyword>
<feature type="compositionally biased region" description="Low complexity" evidence="6">
    <location>
        <begin position="34"/>
        <end position="70"/>
    </location>
</feature>
<feature type="domain" description="NEAT" evidence="8">
    <location>
        <begin position="224"/>
        <end position="356"/>
    </location>
</feature>
<evidence type="ECO:0000313" key="10">
    <source>
        <dbReference type="Proteomes" id="UP001220509"/>
    </source>
</evidence>
<feature type="domain" description="NEAT" evidence="8">
    <location>
        <begin position="485"/>
        <end position="614"/>
    </location>
</feature>
<dbReference type="PANTHER" id="PTHR37824">
    <property type="entry name" value="IRON-REGULATED SURFACE DETERMINANT PROTEIN C"/>
    <property type="match status" value="1"/>
</dbReference>
<gene>
    <name evidence="9" type="ORF">PQ456_18565</name>
</gene>
<evidence type="ECO:0000256" key="7">
    <source>
        <dbReference type="SAM" id="SignalP"/>
    </source>
</evidence>
<evidence type="ECO:0000256" key="6">
    <source>
        <dbReference type="SAM" id="MobiDB-lite"/>
    </source>
</evidence>
<dbReference type="RefSeq" id="WP_273613582.1">
    <property type="nucleotide sequence ID" value="NZ_CP117416.1"/>
</dbReference>
<dbReference type="Proteomes" id="UP001220509">
    <property type="component" value="Chromosome"/>
</dbReference>
<proteinExistence type="predicted"/>
<feature type="domain" description="NEAT" evidence="8">
    <location>
        <begin position="625"/>
        <end position="749"/>
    </location>
</feature>
<keyword evidence="4 7" id="KW-0732">Signal</keyword>
<feature type="domain" description="NEAT" evidence="8">
    <location>
        <begin position="906"/>
        <end position="1039"/>
    </location>
</feature>
<keyword evidence="5" id="KW-0572">Peptidoglycan-anchor</keyword>
<accession>A0AAX3LZQ8</accession>
<feature type="domain" description="NEAT" evidence="8">
    <location>
        <begin position="357"/>
        <end position="481"/>
    </location>
</feature>
<dbReference type="Pfam" id="PF05031">
    <property type="entry name" value="NEAT"/>
    <property type="match status" value="8"/>
</dbReference>
<feature type="domain" description="NEAT" evidence="8">
    <location>
        <begin position="768"/>
        <end position="888"/>
    </location>
</feature>
<feature type="signal peptide" evidence="7">
    <location>
        <begin position="1"/>
        <end position="27"/>
    </location>
</feature>
<keyword evidence="3" id="KW-0964">Secreted</keyword>
<dbReference type="CDD" id="cd06920">
    <property type="entry name" value="NEAT"/>
    <property type="match status" value="8"/>
</dbReference>
<dbReference type="InterPro" id="IPR037250">
    <property type="entry name" value="NEAT_dom_sf"/>
</dbReference>
<dbReference type="PANTHER" id="PTHR37824:SF1">
    <property type="entry name" value="IRON-REGULATED SURFACE DETERMINANT PROTEIN C"/>
    <property type="match status" value="1"/>
</dbReference>
<feature type="domain" description="NEAT" evidence="8">
    <location>
        <begin position="1056"/>
        <end position="1188"/>
    </location>
</feature>
<protein>
    <submittedName>
        <fullName evidence="9">NEAT domain-containing protein</fullName>
    </submittedName>
</protein>
<reference evidence="9 10" key="1">
    <citation type="submission" date="2023-02" db="EMBL/GenBank/DDBJ databases">
        <title>Genome sequence of Paenibacillus kyungheensis KACC 18744.</title>
        <authorList>
            <person name="Kim S."/>
            <person name="Heo J."/>
            <person name="Kwon S.-W."/>
        </authorList>
    </citation>
    <scope>NUCLEOTIDE SEQUENCE [LARGE SCALE GENOMIC DNA]</scope>
    <source>
        <strain evidence="9 10">KACC 18744</strain>
    </source>
</reference>
<evidence type="ECO:0000313" key="9">
    <source>
        <dbReference type="EMBL" id="WCT55143.1"/>
    </source>
</evidence>
<evidence type="ECO:0000256" key="2">
    <source>
        <dbReference type="ARBA" id="ARBA00022512"/>
    </source>
</evidence>
<evidence type="ECO:0000256" key="3">
    <source>
        <dbReference type="ARBA" id="ARBA00022525"/>
    </source>
</evidence>
<feature type="region of interest" description="Disordered" evidence="6">
    <location>
        <begin position="34"/>
        <end position="72"/>
    </location>
</feature>
<sequence length="1335" mass="146748">MKRQFRTYLIVCTVFLMMLSLVSPTLSAVFAEETSPSSSSTSGSSVTDDTYSSSGATSEATSPATTPATEKPLFTVQSSQNSVTTATYDTYADGEYTIAYQVTRTNASGKVVASNIFKYPSNAKTPGQMIIKDGQYHFLFASENAYLFTQFKATENDQTQDAKVTLDDGSTTKGTVAFDVYDMSKEINIAYTFNGSSYNERLTLDPSTLKVIDKTPPVIPVEPATGTETSIVYTVLKDGTNETSMMDSYLQKPATLITNGTKKYIQLTLNQSSWIKALQTDIDKDGTYTDVGLISANETANTRLVQFEADSLSQTNPVINAKVHVVMPAGTIPNMGAYDQWYTVQFNFDKASIPLSLPDGQYSLKVATLKEKTDDPSSMAAYFGNPATLVAKDGKYQVIMNIIKDSSVITSFQTEYNGALTETSIVSTDSTANTRVVTFPIANLESIVKAQVHIKTAYAGSVYEADYPIRFKWDTNSIGPVVLPVPDQTTPINYQVFKNNSSEISVMDDYVEKPATFIIKDEKKYIQLTLKNSAWIKSLQVDGNGGKNYTDVTIISTDVAKNTRVIQFEAEHLSKTNPVLNAYTHVVVPPEVTPDYDHYYTVQFKFDSTQLPEPTIPTVPTPVALDNGTYSIPMSTLKSTSDAVSTMGSYFDSKVTLTAVDGNYQATLKVIKDSSVITAFKTEQKGTLTDTQIVSEDKINNTRIVTFPVTDPSRPLNAQVHIKTAYAGSVYEADYAIRLQFDLDKMTVIPTTPEEPTTPTVPTNPSEVADGKYSANFVAYKFKEKDVSVMNGYVLHPATVIKRSGKLYVQITLKESDWIKTFKVGGSDAQVISASGNQRIVQFAVKDLSETIVVNTHVVVPGLEIGGVTYDHTYNVDFKFGPLGPYEEPKASTTSTPVIPLDYDKLSNGKYKMPFQVLVPNSSSDAVSPVQRFLSKDEPAQFVVEGDQRYVIVTLQDAKEVKALRVSNNGVYTDAEVTATDEQANTKTVRFSVADFKKNIAAQLVTSSGVSIASTPTDSDNKNETVYDFEFKFDTAKVTKDTTETTTTVEKGTNTIEDGEYTAQYRILQNGSEQDSVLADYVDQTAQLTAKNGKVYATITIKNSQVVPTFQTDFEGKYTDPTIVANTATDNARTITFEVPNLDQKLSIFSQVSIPDRYMNNEKMGGQIIFDRNTLKANGIEETVTAPAQDTQPTVSTPSHPTTEVTEPQATTEQKYTIAYKVYKDQSNELSVMNDYVNKKATLIEKDGKTFAQITLDKSSWMPVLQVKQNGTLQDVEVISTSGDQRVVQFEVGDLSQKISAYTHVIVPGLVIGGVAYDHWYTVQFQFDLASKKEQ</sequence>
<comment type="subcellular location">
    <subcellularLocation>
        <location evidence="1">Secreted</location>
        <location evidence="1">Cell wall</location>
        <topology evidence="1">Peptidoglycan-anchor</topology>
    </subcellularLocation>
</comment>